<evidence type="ECO:0000313" key="2">
    <source>
        <dbReference type="Proteomes" id="UP000078542"/>
    </source>
</evidence>
<name>A0A195CSV7_9HYME</name>
<protein>
    <submittedName>
        <fullName evidence="1">Uncharacterized protein</fullName>
    </submittedName>
</protein>
<gene>
    <name evidence="1" type="ORF">ALC62_05421</name>
</gene>
<accession>A0A195CSV7</accession>
<reference evidence="1 2" key="1">
    <citation type="submission" date="2016-03" db="EMBL/GenBank/DDBJ databases">
        <title>Cyphomyrmex costatus WGS genome.</title>
        <authorList>
            <person name="Nygaard S."/>
            <person name="Hu H."/>
            <person name="Boomsma J."/>
            <person name="Zhang G."/>
        </authorList>
    </citation>
    <scope>NUCLEOTIDE SEQUENCE [LARGE SCALE GENOMIC DNA]</scope>
    <source>
        <strain evidence="1">MS0001</strain>
        <tissue evidence="1">Whole body</tissue>
    </source>
</reference>
<dbReference type="AlphaFoldDB" id="A0A195CSV7"/>
<organism evidence="1 2">
    <name type="scientific">Cyphomyrmex costatus</name>
    <dbReference type="NCBI Taxonomy" id="456900"/>
    <lineage>
        <taxon>Eukaryota</taxon>
        <taxon>Metazoa</taxon>
        <taxon>Ecdysozoa</taxon>
        <taxon>Arthropoda</taxon>
        <taxon>Hexapoda</taxon>
        <taxon>Insecta</taxon>
        <taxon>Pterygota</taxon>
        <taxon>Neoptera</taxon>
        <taxon>Endopterygota</taxon>
        <taxon>Hymenoptera</taxon>
        <taxon>Apocrita</taxon>
        <taxon>Aculeata</taxon>
        <taxon>Formicoidea</taxon>
        <taxon>Formicidae</taxon>
        <taxon>Myrmicinae</taxon>
        <taxon>Cyphomyrmex</taxon>
    </lineage>
</organism>
<dbReference type="EMBL" id="KQ977305">
    <property type="protein sequence ID" value="KYN03725.1"/>
    <property type="molecule type" value="Genomic_DNA"/>
</dbReference>
<sequence length="113" mass="13204">MQLKRQSPSNSQDSRSGVSSWRIFIAYYENYESINSTGTIGSTTEWSSADFNQMIQPETLTSFYIFHHQIGKSLHMARCLQYWFRCQNGAIDLQHLFLQYKEISPGVYQVCFQ</sequence>
<proteinExistence type="predicted"/>
<keyword evidence="2" id="KW-1185">Reference proteome</keyword>
<dbReference type="Proteomes" id="UP000078542">
    <property type="component" value="Unassembled WGS sequence"/>
</dbReference>
<evidence type="ECO:0000313" key="1">
    <source>
        <dbReference type="EMBL" id="KYN03725.1"/>
    </source>
</evidence>